<dbReference type="PANTHER" id="PTHR46535">
    <property type="entry name" value="NEDD4-BINDING PROTEIN 2"/>
    <property type="match status" value="1"/>
</dbReference>
<dbReference type="EMBL" id="JAGTTL010000003">
    <property type="protein sequence ID" value="KAK6324398.1"/>
    <property type="molecule type" value="Genomic_DNA"/>
</dbReference>
<feature type="compositionally biased region" description="Polar residues" evidence="1">
    <location>
        <begin position="38"/>
        <end position="47"/>
    </location>
</feature>
<protein>
    <recommendedName>
        <fullName evidence="2">CUE domain-containing protein</fullName>
    </recommendedName>
</protein>
<dbReference type="GO" id="GO:0005634">
    <property type="term" value="C:nucleus"/>
    <property type="evidence" value="ECO:0007669"/>
    <property type="project" value="TreeGrafter"/>
</dbReference>
<dbReference type="SUPFAM" id="SSF46934">
    <property type="entry name" value="UBA-like"/>
    <property type="match status" value="1"/>
</dbReference>
<evidence type="ECO:0000256" key="1">
    <source>
        <dbReference type="SAM" id="MobiDB-lite"/>
    </source>
</evidence>
<feature type="region of interest" description="Disordered" evidence="1">
    <location>
        <begin position="137"/>
        <end position="171"/>
    </location>
</feature>
<dbReference type="InterPro" id="IPR052772">
    <property type="entry name" value="Endo/PolyKinase_Domain-Protein"/>
</dbReference>
<dbReference type="InterPro" id="IPR041801">
    <property type="entry name" value="N4BP2_CUE"/>
</dbReference>
<comment type="caution">
    <text evidence="3">The sequence shown here is derived from an EMBL/GenBank/DDBJ whole genome shotgun (WGS) entry which is preliminary data.</text>
</comment>
<dbReference type="InterPro" id="IPR003892">
    <property type="entry name" value="CUE"/>
</dbReference>
<dbReference type="GO" id="GO:0043130">
    <property type="term" value="F:ubiquitin binding"/>
    <property type="evidence" value="ECO:0007669"/>
    <property type="project" value="InterPro"/>
</dbReference>
<proteinExistence type="predicted"/>
<gene>
    <name evidence="3" type="ORF">J4Q44_G00037400</name>
</gene>
<name>A0AAN8MD93_9TELE</name>
<feature type="region of interest" description="Disordered" evidence="1">
    <location>
        <begin position="196"/>
        <end position="264"/>
    </location>
</feature>
<evidence type="ECO:0000313" key="3">
    <source>
        <dbReference type="EMBL" id="KAK6324398.1"/>
    </source>
</evidence>
<feature type="region of interest" description="Disordered" evidence="1">
    <location>
        <begin position="1"/>
        <end position="70"/>
    </location>
</feature>
<dbReference type="CDD" id="cd14365">
    <property type="entry name" value="CUE_N4BP2"/>
    <property type="match status" value="1"/>
</dbReference>
<feature type="compositionally biased region" description="Low complexity" evidence="1">
    <location>
        <begin position="326"/>
        <end position="337"/>
    </location>
</feature>
<dbReference type="PANTHER" id="PTHR46535:SF1">
    <property type="entry name" value="NEDD4-BINDING PROTEIN 2"/>
    <property type="match status" value="1"/>
</dbReference>
<evidence type="ECO:0000259" key="2">
    <source>
        <dbReference type="PROSITE" id="PS51140"/>
    </source>
</evidence>
<organism evidence="3 4">
    <name type="scientific">Coregonus suidteri</name>
    <dbReference type="NCBI Taxonomy" id="861788"/>
    <lineage>
        <taxon>Eukaryota</taxon>
        <taxon>Metazoa</taxon>
        <taxon>Chordata</taxon>
        <taxon>Craniata</taxon>
        <taxon>Vertebrata</taxon>
        <taxon>Euteleostomi</taxon>
        <taxon>Actinopterygii</taxon>
        <taxon>Neopterygii</taxon>
        <taxon>Teleostei</taxon>
        <taxon>Protacanthopterygii</taxon>
        <taxon>Salmoniformes</taxon>
        <taxon>Salmonidae</taxon>
        <taxon>Coregoninae</taxon>
        <taxon>Coregonus</taxon>
    </lineage>
</organism>
<dbReference type="AlphaFoldDB" id="A0AAN8MD93"/>
<evidence type="ECO:0000313" key="4">
    <source>
        <dbReference type="Proteomes" id="UP001356427"/>
    </source>
</evidence>
<keyword evidence="4" id="KW-1185">Reference proteome</keyword>
<dbReference type="GO" id="GO:0004519">
    <property type="term" value="F:endonuclease activity"/>
    <property type="evidence" value="ECO:0007669"/>
    <property type="project" value="TreeGrafter"/>
</dbReference>
<dbReference type="InterPro" id="IPR009060">
    <property type="entry name" value="UBA-like_sf"/>
</dbReference>
<dbReference type="Proteomes" id="UP001356427">
    <property type="component" value="Unassembled WGS sequence"/>
</dbReference>
<feature type="compositionally biased region" description="Low complexity" evidence="1">
    <location>
        <begin position="203"/>
        <end position="230"/>
    </location>
</feature>
<feature type="region of interest" description="Disordered" evidence="1">
    <location>
        <begin position="324"/>
        <end position="360"/>
    </location>
</feature>
<dbReference type="PROSITE" id="PS51140">
    <property type="entry name" value="CUE"/>
    <property type="match status" value="1"/>
</dbReference>
<dbReference type="Gene3D" id="1.10.8.10">
    <property type="entry name" value="DNA helicase RuvA subunit, C-terminal domain"/>
    <property type="match status" value="1"/>
</dbReference>
<reference evidence="3 4" key="1">
    <citation type="submission" date="2021-04" db="EMBL/GenBank/DDBJ databases">
        <authorList>
            <person name="De Guttry C."/>
            <person name="Zahm M."/>
            <person name="Klopp C."/>
            <person name="Cabau C."/>
            <person name="Louis A."/>
            <person name="Berthelot C."/>
            <person name="Parey E."/>
            <person name="Roest Crollius H."/>
            <person name="Montfort J."/>
            <person name="Robinson-Rechavi M."/>
            <person name="Bucao C."/>
            <person name="Bouchez O."/>
            <person name="Gislard M."/>
            <person name="Lluch J."/>
            <person name="Milhes M."/>
            <person name="Lampietro C."/>
            <person name="Lopez Roques C."/>
            <person name="Donnadieu C."/>
            <person name="Braasch I."/>
            <person name="Desvignes T."/>
            <person name="Postlethwait J."/>
            <person name="Bobe J."/>
            <person name="Wedekind C."/>
            <person name="Guiguen Y."/>
        </authorList>
    </citation>
    <scope>NUCLEOTIDE SEQUENCE [LARGE SCALE GENOMIC DNA]</scope>
    <source>
        <strain evidence="3">Cs_M1</strain>
        <tissue evidence="3">Blood</tissue>
    </source>
</reference>
<accession>A0AAN8MD93</accession>
<feature type="domain" description="CUE" evidence="2">
    <location>
        <begin position="71"/>
        <end position="114"/>
    </location>
</feature>
<sequence length="471" mass="49495">MPRKKKNGHSPARVPGLSNDSNSYYRIPGSDGAPPSRSEFNTASNSPYRGGGTNMPASTNSGGDSPATYQDKDGIVRKMKEMFSHLDPEVLYIVLAECDFKVENAMDSLLELSVAAEGISPLPPILSGFELAAALLSPQHNPSKPDPHPPTGATAVPLSPPLRSEDDRDRTTDLTEEFDVLIDRELENLTIQQEAGERDHGGLHSSSSPPSVPLPSLSSLLQPPLLQASPRASASRRGPPGDQPCPDRVLSAGQASGPHSPVSGLSLSFSGGAVGYQRQRPLLDFSHLTSAPTETDRTKPSLPLDLGAADRPSAFQAYRKLDQSTVPPEGGRAVPPGGRVGGARTKTSVSGGGEEERLNNSPFWNARASEFQPRIHGNQAGGGPTFIVPVALSPSPWHTQAASHWSAQGPVRRAPVKAGATIPRSWTGGVSAAAAPRAPLLSGQHGRLRLEGRVLVLLRGAPGSGKSTLAR</sequence>